<comment type="caution">
    <text evidence="3">The sequence shown here is derived from an EMBL/GenBank/DDBJ whole genome shotgun (WGS) entry which is preliminary data.</text>
</comment>
<reference evidence="3 4" key="1">
    <citation type="submission" date="2023-07" db="EMBL/GenBank/DDBJ databases">
        <title>Sequencing the genomes of 1000 actinobacteria strains.</title>
        <authorList>
            <person name="Klenk H.-P."/>
        </authorList>
    </citation>
    <scope>NUCLEOTIDE SEQUENCE [LARGE SCALE GENOMIC DNA]</scope>
    <source>
        <strain evidence="3 4">DSM 44508</strain>
    </source>
</reference>
<dbReference type="InterPro" id="IPR046802">
    <property type="entry name" value="OpcA_G6PD_C"/>
</dbReference>
<protein>
    <submittedName>
        <fullName evidence="3">Glucose-6-phosphate dehydrogenase assembly protein OpcA</fullName>
    </submittedName>
</protein>
<accession>A0ABU2BAQ8</accession>
<feature type="domain" description="Glucose-6-phosphate dehydrogenase assembly protein OpcA N-terminal" evidence="1">
    <location>
        <begin position="52"/>
        <end position="158"/>
    </location>
</feature>
<evidence type="ECO:0000259" key="2">
    <source>
        <dbReference type="Pfam" id="PF20171"/>
    </source>
</evidence>
<dbReference type="PANTHER" id="PTHR38658:SF1">
    <property type="entry name" value="OXPP CYCLE PROTEIN OPCA-RELATED"/>
    <property type="match status" value="1"/>
</dbReference>
<dbReference type="Pfam" id="PF20171">
    <property type="entry name" value="OpcA_G6PD_C"/>
    <property type="match status" value="1"/>
</dbReference>
<gene>
    <name evidence="3" type="ORF">J2S37_002265</name>
</gene>
<feature type="domain" description="Glucose-6-phosphate dehydrogenase assembly protein OpcA C-terminal" evidence="2">
    <location>
        <begin position="165"/>
        <end position="309"/>
    </location>
</feature>
<dbReference type="InterPro" id="IPR004555">
    <property type="entry name" value="G6PDH_assembly_OpcA"/>
</dbReference>
<dbReference type="PANTHER" id="PTHR38658">
    <property type="entry name" value="OXPP CYCLE PROTEIN OPCA-RELATED"/>
    <property type="match status" value="1"/>
</dbReference>
<proteinExistence type="predicted"/>
<evidence type="ECO:0000313" key="4">
    <source>
        <dbReference type="Proteomes" id="UP001183619"/>
    </source>
</evidence>
<dbReference type="EMBL" id="JAVDYF010000001">
    <property type="protein sequence ID" value="MDR7355727.1"/>
    <property type="molecule type" value="Genomic_DNA"/>
</dbReference>
<evidence type="ECO:0000259" key="1">
    <source>
        <dbReference type="Pfam" id="PF10128"/>
    </source>
</evidence>
<dbReference type="Pfam" id="PF10128">
    <property type="entry name" value="OpcA_G6PD_assem"/>
    <property type="match status" value="1"/>
</dbReference>
<keyword evidence="4" id="KW-1185">Reference proteome</keyword>
<name>A0ABU2BAQ8_9CORY</name>
<dbReference type="InterPro" id="IPR046801">
    <property type="entry name" value="OpcA_G6PD_N"/>
</dbReference>
<organism evidence="3 4">
    <name type="scientific">Corynebacterium felinum</name>
    <dbReference type="NCBI Taxonomy" id="131318"/>
    <lineage>
        <taxon>Bacteria</taxon>
        <taxon>Bacillati</taxon>
        <taxon>Actinomycetota</taxon>
        <taxon>Actinomycetes</taxon>
        <taxon>Mycobacteriales</taxon>
        <taxon>Corynebacteriaceae</taxon>
        <taxon>Corynebacterium</taxon>
    </lineage>
</organism>
<dbReference type="Proteomes" id="UP001183619">
    <property type="component" value="Unassembled WGS sequence"/>
</dbReference>
<evidence type="ECO:0000313" key="3">
    <source>
        <dbReference type="EMBL" id="MDR7355727.1"/>
    </source>
</evidence>
<dbReference type="RefSeq" id="WP_277105626.1">
    <property type="nucleotide sequence ID" value="NZ_BAAAJS010000042.1"/>
</dbReference>
<sequence>MIFELPNSDTREIAKTLVRIRDNGVQSTTSRVLTLIVVAKATDDLSAVIDAAKDASREHPSRVIVLVTGDAHAEHRLDAEVRIGGDAGAAELIVIRLNGEVVHHLVHVVTPLLLPDTPIVVWWPFTAPVHPSEDQLGKIAQRRITDAEFDPLVDALYNRRNAYAPGDSDISWARLTPWRGVLASALDQPPHEMVVEAKVYGPASSPSVDLAAGWLVDRLGVTVTRMITPESQQHCGCSKRRNVVPVMRAELIRPSGTIVLEACDHNETIAVTMPGRATAKVAVNLRTEADCLAEELRHLDPDSAYERALHGLTRVYYPVV</sequence>